<feature type="region of interest" description="Disordered" evidence="1">
    <location>
        <begin position="43"/>
        <end position="68"/>
    </location>
</feature>
<evidence type="ECO:0000256" key="1">
    <source>
        <dbReference type="SAM" id="MobiDB-lite"/>
    </source>
</evidence>
<dbReference type="EMBL" id="MHKB01000012">
    <property type="protein sequence ID" value="OGY78750.1"/>
    <property type="molecule type" value="Genomic_DNA"/>
</dbReference>
<accession>A0A1G2ARU5</accession>
<organism evidence="2 3">
    <name type="scientific">Candidatus Kerfeldbacteria bacterium RIFCSPHIGHO2_02_FULL_42_14</name>
    <dbReference type="NCBI Taxonomy" id="1798540"/>
    <lineage>
        <taxon>Bacteria</taxon>
        <taxon>Candidatus Kerfeldiibacteriota</taxon>
    </lineage>
</organism>
<comment type="caution">
    <text evidence="2">The sequence shown here is derived from an EMBL/GenBank/DDBJ whole genome shotgun (WGS) entry which is preliminary data.</text>
</comment>
<gene>
    <name evidence="2" type="ORF">A3B74_03090</name>
</gene>
<evidence type="ECO:0000313" key="3">
    <source>
        <dbReference type="Proteomes" id="UP000177165"/>
    </source>
</evidence>
<dbReference type="Proteomes" id="UP000177165">
    <property type="component" value="Unassembled WGS sequence"/>
</dbReference>
<proteinExistence type="predicted"/>
<name>A0A1G2ARU5_9BACT</name>
<sequence>MVAMGSGEQEGRMRNAHTYRKWRAWNVACVLLREEENRLITRVDTQPKNDSDELAEREQRRQQDITEEQRSLEALAQQREALFKTLSEEQKIVFSERMKGTKNPEIIKKVQVQLRNVRLRNVSKVVCDIKKKIKKLGYIELLSDLDDRRRYKKTL</sequence>
<dbReference type="AlphaFoldDB" id="A0A1G2ARU5"/>
<protein>
    <submittedName>
        <fullName evidence="2">Uncharacterized protein</fullName>
    </submittedName>
</protein>
<reference evidence="2 3" key="1">
    <citation type="journal article" date="2016" name="Nat. Commun.">
        <title>Thousands of microbial genomes shed light on interconnected biogeochemical processes in an aquifer system.</title>
        <authorList>
            <person name="Anantharaman K."/>
            <person name="Brown C.T."/>
            <person name="Hug L.A."/>
            <person name="Sharon I."/>
            <person name="Castelle C.J."/>
            <person name="Probst A.J."/>
            <person name="Thomas B.C."/>
            <person name="Singh A."/>
            <person name="Wilkins M.J."/>
            <person name="Karaoz U."/>
            <person name="Brodie E.L."/>
            <person name="Williams K.H."/>
            <person name="Hubbard S.S."/>
            <person name="Banfield J.F."/>
        </authorList>
    </citation>
    <scope>NUCLEOTIDE SEQUENCE [LARGE SCALE GENOMIC DNA]</scope>
</reference>
<evidence type="ECO:0000313" key="2">
    <source>
        <dbReference type="EMBL" id="OGY78750.1"/>
    </source>
</evidence>